<feature type="domain" description="Cytidylate kinase" evidence="9">
    <location>
        <begin position="8"/>
        <end position="217"/>
    </location>
</feature>
<name>U5CG29_CALSX</name>
<accession>U5CG29</accession>
<dbReference type="PANTHER" id="PTHR21299:SF2">
    <property type="entry name" value="CYTIDYLATE KINASE"/>
    <property type="match status" value="1"/>
</dbReference>
<evidence type="ECO:0000256" key="8">
    <source>
        <dbReference type="HAMAP-Rule" id="MF_00238"/>
    </source>
</evidence>
<dbReference type="Gene3D" id="3.40.50.300">
    <property type="entry name" value="P-loop containing nucleotide triphosphate hydrolases"/>
    <property type="match status" value="1"/>
</dbReference>
<evidence type="ECO:0000313" key="11">
    <source>
        <dbReference type="Proteomes" id="UP000016856"/>
    </source>
</evidence>
<dbReference type="InterPro" id="IPR027417">
    <property type="entry name" value="P-loop_NTPase"/>
</dbReference>
<evidence type="ECO:0000256" key="3">
    <source>
        <dbReference type="ARBA" id="ARBA00022741"/>
    </source>
</evidence>
<dbReference type="InterPro" id="IPR003136">
    <property type="entry name" value="Cytidylate_kin"/>
</dbReference>
<evidence type="ECO:0000256" key="6">
    <source>
        <dbReference type="ARBA" id="ARBA00047615"/>
    </source>
</evidence>
<evidence type="ECO:0000256" key="1">
    <source>
        <dbReference type="ARBA" id="ARBA00009427"/>
    </source>
</evidence>
<sequence length="224" mass="25180">MINLTVKIAIDGPAGAGKSTVAKKLAKLLGFTYIDTGAMYRAITLKVLRENISLEDEERIIEAARKSDISLDGERVFLDGEDVSEEIRKPIISEKVSVVSQIPEVREILVKKQRKIAEGKNVVMDGRDIGTVVLPDAQFKFFLTASLEERARRRYEELKNKGTEVKYEEVLEEIKKRDSLDSGRKTSPLTIPEGAILIDTTDLTEEEVVERVYEAIRKNTKGEI</sequence>
<dbReference type="CDD" id="cd02020">
    <property type="entry name" value="CMPK"/>
    <property type="match status" value="1"/>
</dbReference>
<dbReference type="GO" id="GO:0005829">
    <property type="term" value="C:cytosol"/>
    <property type="evidence" value="ECO:0007669"/>
    <property type="project" value="TreeGrafter"/>
</dbReference>
<keyword evidence="5 8" id="KW-0067">ATP-binding</keyword>
<dbReference type="AlphaFoldDB" id="U5CG29"/>
<comment type="catalytic activity">
    <reaction evidence="6 8">
        <text>dCMP + ATP = dCDP + ADP</text>
        <dbReference type="Rhea" id="RHEA:25094"/>
        <dbReference type="ChEBI" id="CHEBI:30616"/>
        <dbReference type="ChEBI" id="CHEBI:57566"/>
        <dbReference type="ChEBI" id="CHEBI:58593"/>
        <dbReference type="ChEBI" id="CHEBI:456216"/>
        <dbReference type="EC" id="2.7.4.25"/>
    </reaction>
</comment>
<dbReference type="GO" id="GO:0005524">
    <property type="term" value="F:ATP binding"/>
    <property type="evidence" value="ECO:0007669"/>
    <property type="project" value="UniProtKB-UniRule"/>
</dbReference>
<feature type="binding site" evidence="8">
    <location>
        <begin position="12"/>
        <end position="20"/>
    </location>
    <ligand>
        <name>ATP</name>
        <dbReference type="ChEBI" id="CHEBI:30616"/>
    </ligand>
</feature>
<keyword evidence="3 8" id="KW-0547">Nucleotide-binding</keyword>
<comment type="similarity">
    <text evidence="1 8">Belongs to the cytidylate kinase family. Type 1 subfamily.</text>
</comment>
<evidence type="ECO:0000256" key="5">
    <source>
        <dbReference type="ARBA" id="ARBA00022840"/>
    </source>
</evidence>
<evidence type="ECO:0000256" key="2">
    <source>
        <dbReference type="ARBA" id="ARBA00022679"/>
    </source>
</evidence>
<gene>
    <name evidence="8" type="primary">cmk</name>
    <name evidence="10" type="ORF">O163_07875</name>
</gene>
<dbReference type="GO" id="GO:0036431">
    <property type="term" value="F:dCMP kinase activity"/>
    <property type="evidence" value="ECO:0007669"/>
    <property type="project" value="InterPro"/>
</dbReference>
<dbReference type="GO" id="GO:0015949">
    <property type="term" value="P:nucleobase-containing small molecule interconversion"/>
    <property type="evidence" value="ECO:0007669"/>
    <property type="project" value="TreeGrafter"/>
</dbReference>
<keyword evidence="8" id="KW-0963">Cytoplasm</keyword>
<comment type="caution">
    <text evidence="10">The sequence shown here is derived from an EMBL/GenBank/DDBJ whole genome shotgun (WGS) entry which is preliminary data.</text>
</comment>
<dbReference type="SUPFAM" id="SSF52540">
    <property type="entry name" value="P-loop containing nucleoside triphosphate hydrolases"/>
    <property type="match status" value="1"/>
</dbReference>
<dbReference type="GO" id="GO:0036430">
    <property type="term" value="F:CMP kinase activity"/>
    <property type="evidence" value="ECO:0007669"/>
    <property type="project" value="RHEA"/>
</dbReference>
<organism evidence="10 11">
    <name type="scientific">Caldanaerobacter subterraneus subsp. yonseiensis KB-1</name>
    <dbReference type="NCBI Taxonomy" id="1388761"/>
    <lineage>
        <taxon>Bacteria</taxon>
        <taxon>Bacillati</taxon>
        <taxon>Bacillota</taxon>
        <taxon>Clostridia</taxon>
        <taxon>Thermoanaerobacterales</taxon>
        <taxon>Thermoanaerobacteraceae</taxon>
        <taxon>Caldanaerobacter</taxon>
    </lineage>
</organism>
<dbReference type="Proteomes" id="UP000016856">
    <property type="component" value="Unassembled WGS sequence"/>
</dbReference>
<evidence type="ECO:0000259" key="9">
    <source>
        <dbReference type="Pfam" id="PF02224"/>
    </source>
</evidence>
<proteinExistence type="inferred from homology"/>
<comment type="catalytic activity">
    <reaction evidence="7 8">
        <text>CMP + ATP = CDP + ADP</text>
        <dbReference type="Rhea" id="RHEA:11600"/>
        <dbReference type="ChEBI" id="CHEBI:30616"/>
        <dbReference type="ChEBI" id="CHEBI:58069"/>
        <dbReference type="ChEBI" id="CHEBI:60377"/>
        <dbReference type="ChEBI" id="CHEBI:456216"/>
        <dbReference type="EC" id="2.7.4.25"/>
    </reaction>
</comment>
<keyword evidence="2 8" id="KW-0808">Transferase</keyword>
<dbReference type="InterPro" id="IPR011994">
    <property type="entry name" value="Cytidylate_kinase_dom"/>
</dbReference>
<dbReference type="PANTHER" id="PTHR21299">
    <property type="entry name" value="CYTIDYLATE KINASE/PANTOATE-BETA-ALANINE LIGASE"/>
    <property type="match status" value="1"/>
</dbReference>
<evidence type="ECO:0000313" key="10">
    <source>
        <dbReference type="EMBL" id="ERM91855.1"/>
    </source>
</evidence>
<dbReference type="GO" id="GO:0006220">
    <property type="term" value="P:pyrimidine nucleotide metabolic process"/>
    <property type="evidence" value="ECO:0007669"/>
    <property type="project" value="UniProtKB-UniRule"/>
</dbReference>
<dbReference type="EC" id="2.7.4.25" evidence="8"/>
<evidence type="ECO:0000256" key="7">
    <source>
        <dbReference type="ARBA" id="ARBA00048478"/>
    </source>
</evidence>
<comment type="subcellular location">
    <subcellularLocation>
        <location evidence="8">Cytoplasm</location>
    </subcellularLocation>
</comment>
<dbReference type="NCBIfam" id="TIGR00017">
    <property type="entry name" value="cmk"/>
    <property type="match status" value="1"/>
</dbReference>
<protein>
    <recommendedName>
        <fullName evidence="8">Cytidylate kinase</fullName>
        <shortName evidence="8">CK</shortName>
        <ecNumber evidence="8">2.7.4.25</ecNumber>
    </recommendedName>
    <alternativeName>
        <fullName evidence="8">Cytidine monophosphate kinase</fullName>
        <shortName evidence="8">CMP kinase</shortName>
    </alternativeName>
</protein>
<evidence type="ECO:0000256" key="4">
    <source>
        <dbReference type="ARBA" id="ARBA00022777"/>
    </source>
</evidence>
<reference evidence="10 11" key="1">
    <citation type="journal article" date="2013" name="Genome Announc.">
        <title>Draft Genome Sequence of an Anaerobic and Extremophilic Bacterium, Caldanaerobacter yonseiensis, Isolated from a Geothermal Hot Stream.</title>
        <authorList>
            <person name="Lee S.J."/>
            <person name="Lee Y.J."/>
            <person name="Park G.S."/>
            <person name="Kim B.C."/>
            <person name="Lee S.J."/>
            <person name="Shin J.H."/>
            <person name="Lee D.W."/>
        </authorList>
    </citation>
    <scope>NUCLEOTIDE SEQUENCE [LARGE SCALE GENOMIC DNA]</scope>
    <source>
        <strain evidence="10 11">KB-1</strain>
    </source>
</reference>
<keyword evidence="4 8" id="KW-0418">Kinase</keyword>
<dbReference type="Pfam" id="PF02224">
    <property type="entry name" value="Cytidylate_kin"/>
    <property type="match status" value="1"/>
</dbReference>
<dbReference type="PATRIC" id="fig|1388761.3.peg.1583"/>
<dbReference type="EMBL" id="AXDC01000020">
    <property type="protein sequence ID" value="ERM91855.1"/>
    <property type="molecule type" value="Genomic_DNA"/>
</dbReference>
<dbReference type="HAMAP" id="MF_00238">
    <property type="entry name" value="Cytidyl_kinase_type1"/>
    <property type="match status" value="1"/>
</dbReference>